<dbReference type="Proteomes" id="UP000465035">
    <property type="component" value="Chromosome"/>
</dbReference>
<keyword evidence="2 9" id="KW-0645">Protease</keyword>
<evidence type="ECO:0000259" key="8">
    <source>
        <dbReference type="PROSITE" id="PS51695"/>
    </source>
</evidence>
<dbReference type="GO" id="GO:0008240">
    <property type="term" value="F:tripeptidyl-peptidase activity"/>
    <property type="evidence" value="ECO:0007669"/>
    <property type="project" value="TreeGrafter"/>
</dbReference>
<keyword evidence="7" id="KW-0865">Zymogen</keyword>
<dbReference type="PANTHER" id="PTHR14218:SF15">
    <property type="entry name" value="TRIPEPTIDYL-PEPTIDASE 1"/>
    <property type="match status" value="1"/>
</dbReference>
<dbReference type="Pfam" id="PF09286">
    <property type="entry name" value="Pro-kuma_activ"/>
    <property type="match status" value="1"/>
</dbReference>
<dbReference type="GO" id="GO:0006508">
    <property type="term" value="P:proteolysis"/>
    <property type="evidence" value="ECO:0007669"/>
    <property type="project" value="UniProtKB-KW"/>
</dbReference>
<protein>
    <submittedName>
        <fullName evidence="9">Protease</fullName>
    </submittedName>
</protein>
<evidence type="ECO:0000256" key="4">
    <source>
        <dbReference type="ARBA" id="ARBA00022801"/>
    </source>
</evidence>
<organism evidence="9 10">
    <name type="scientific">Lentilactobacillus hilgardii</name>
    <name type="common">Lactobacillus hilgardii</name>
    <dbReference type="NCBI Taxonomy" id="1588"/>
    <lineage>
        <taxon>Bacteria</taxon>
        <taxon>Bacillati</taxon>
        <taxon>Bacillota</taxon>
        <taxon>Bacilli</taxon>
        <taxon>Lactobacillales</taxon>
        <taxon>Lactobacillaceae</taxon>
        <taxon>Lentilactobacillus</taxon>
    </lineage>
</organism>
<keyword evidence="4" id="KW-0378">Hydrolase</keyword>
<reference evidence="9 10" key="1">
    <citation type="submission" date="2019-12" db="EMBL/GenBank/DDBJ databases">
        <title>Lactobacillus hilgardii FLUB.</title>
        <authorList>
            <person name="Gustaw K."/>
        </authorList>
    </citation>
    <scope>NUCLEOTIDE SEQUENCE [LARGE SCALE GENOMIC DNA]</scope>
    <source>
        <strain evidence="9 10">FLUB</strain>
    </source>
</reference>
<evidence type="ECO:0000256" key="2">
    <source>
        <dbReference type="ARBA" id="ARBA00022670"/>
    </source>
</evidence>
<dbReference type="Gene3D" id="3.40.50.200">
    <property type="entry name" value="Peptidase S8/S53 domain"/>
    <property type="match status" value="1"/>
</dbReference>
<evidence type="ECO:0000256" key="1">
    <source>
        <dbReference type="ARBA" id="ARBA00001913"/>
    </source>
</evidence>
<comment type="cofactor">
    <cofactor evidence="1">
        <name>Ca(2+)</name>
        <dbReference type="ChEBI" id="CHEBI:29108"/>
    </cofactor>
</comment>
<dbReference type="GeneID" id="69059502"/>
<dbReference type="GO" id="GO:0004252">
    <property type="term" value="F:serine-type endopeptidase activity"/>
    <property type="evidence" value="ECO:0007669"/>
    <property type="project" value="InterPro"/>
</dbReference>
<dbReference type="AlphaFoldDB" id="A0A6P1E754"/>
<dbReference type="InterPro" id="IPR050819">
    <property type="entry name" value="Tripeptidyl-peptidase_I"/>
</dbReference>
<keyword evidence="3" id="KW-0479">Metal-binding</keyword>
<gene>
    <name evidence="9" type="ORF">GQR93_14090</name>
</gene>
<dbReference type="PANTHER" id="PTHR14218">
    <property type="entry name" value="PROTEASE S8 TRIPEPTIDYL PEPTIDASE I CLN2"/>
    <property type="match status" value="1"/>
</dbReference>
<dbReference type="PROSITE" id="PS51695">
    <property type="entry name" value="SEDOLISIN"/>
    <property type="match status" value="1"/>
</dbReference>
<dbReference type="SMR" id="A0A6P1E754"/>
<accession>A0A6P1E754</accession>
<dbReference type="SMART" id="SM00944">
    <property type="entry name" value="Pro-kuma_activ"/>
    <property type="match status" value="1"/>
</dbReference>
<evidence type="ECO:0000256" key="3">
    <source>
        <dbReference type="ARBA" id="ARBA00022723"/>
    </source>
</evidence>
<evidence type="ECO:0000313" key="10">
    <source>
        <dbReference type="Proteomes" id="UP000465035"/>
    </source>
</evidence>
<feature type="domain" description="Peptidase S53" evidence="8">
    <location>
        <begin position="211"/>
        <end position="646"/>
    </location>
</feature>
<evidence type="ECO:0000256" key="5">
    <source>
        <dbReference type="ARBA" id="ARBA00022825"/>
    </source>
</evidence>
<dbReference type="RefSeq" id="WP_003550803.1">
    <property type="nucleotide sequence ID" value="NZ_CABKOL010000106.1"/>
</dbReference>
<sequence length="646" mass="71082">MIRMKGLWLSMLAISAVITGINLNNIQVSAKAKGLSNTQVNAILTKSKLYRPSKIKPNQETTFDVFLKPKNESQYFQEALDVNTPGNSQFKHYLTPTEIGNKFGQSNSVITGWTSFLKKHGLKTIVSKNKRVIFVSGKAGSIGKLFKTNLNSAKYHHNPFQFGKVGPKFPKNLSKSLLAFGGMADHNRDNVIPNADLQLAKISPIVHRVGGYTTRFTRTYHLSSLLEKGFNGKGNAVGIISFEGIHKSNVFHFWKHEHASISPARYTVKNVQGNFFNPKMISNDSGEATMDVEYAGSVAPQANIRMYRQKSEMPTFLNTVNLFNMAYDENKVSSLSSSWGLQSNKTNALMQKKGMLPKQYLDILSLTFAQGDLQGISTFVGSGDTGAGSYYVKRITKNHAFLGYSQHSNDIITTNPWLTSCGGTTLPYFYKGAMLKKSEFGNIGNISNKNERAWGSNFIKVLQSKPELLKKDPIIRLKLTVGGGGGFSEIYATPSYQKGVPGVNTFNARKLLTKYNYPILNAPLISGTGQGRNFPDISANADALTPYIVYQKEKGQSPWSLGAGTSIVGPQMAGAIADLNSGRSTRMGFLNAQIYQLATTQNSPFNPLNSTTDNNNMYYTGQPGTVYNQASGLGTVNFEKLFEEYK</sequence>
<dbReference type="GO" id="GO:0046872">
    <property type="term" value="F:metal ion binding"/>
    <property type="evidence" value="ECO:0007669"/>
    <property type="project" value="UniProtKB-KW"/>
</dbReference>
<evidence type="ECO:0000313" key="9">
    <source>
        <dbReference type="EMBL" id="QHB53236.1"/>
    </source>
</evidence>
<dbReference type="InterPro" id="IPR015366">
    <property type="entry name" value="S53_propep"/>
</dbReference>
<keyword evidence="6" id="KW-0106">Calcium</keyword>
<dbReference type="SUPFAM" id="SSF54897">
    <property type="entry name" value="Protease propeptides/inhibitors"/>
    <property type="match status" value="1"/>
</dbReference>
<evidence type="ECO:0000256" key="7">
    <source>
        <dbReference type="ARBA" id="ARBA00023145"/>
    </source>
</evidence>
<dbReference type="CDD" id="cd11377">
    <property type="entry name" value="Pro-peptidase_S53"/>
    <property type="match status" value="1"/>
</dbReference>
<proteinExistence type="predicted"/>
<dbReference type="CDD" id="cd04056">
    <property type="entry name" value="Peptidases_S53"/>
    <property type="match status" value="1"/>
</dbReference>
<dbReference type="EMBL" id="CP047121">
    <property type="protein sequence ID" value="QHB53236.1"/>
    <property type="molecule type" value="Genomic_DNA"/>
</dbReference>
<dbReference type="InterPro" id="IPR036852">
    <property type="entry name" value="Peptidase_S8/S53_dom_sf"/>
</dbReference>
<evidence type="ECO:0000256" key="6">
    <source>
        <dbReference type="ARBA" id="ARBA00022837"/>
    </source>
</evidence>
<dbReference type="SUPFAM" id="SSF52743">
    <property type="entry name" value="Subtilisin-like"/>
    <property type="match status" value="1"/>
</dbReference>
<keyword evidence="5" id="KW-0720">Serine protease</keyword>
<dbReference type="InterPro" id="IPR030400">
    <property type="entry name" value="Sedolisin_dom"/>
</dbReference>
<name>A0A6P1E754_LENHI</name>